<comment type="caution">
    <text evidence="2">The sequence shown here is derived from an EMBL/GenBank/DDBJ whole genome shotgun (WGS) entry which is preliminary data.</text>
</comment>
<keyword evidence="3" id="KW-1185">Reference proteome</keyword>
<dbReference type="AlphaFoldDB" id="A0AAD7EAP2"/>
<name>A0AAD7EAP2_9AGAR</name>
<reference evidence="2" key="1">
    <citation type="submission" date="2023-03" db="EMBL/GenBank/DDBJ databases">
        <title>Massive genome expansion in bonnet fungi (Mycena s.s.) driven by repeated elements and novel gene families across ecological guilds.</title>
        <authorList>
            <consortium name="Lawrence Berkeley National Laboratory"/>
            <person name="Harder C.B."/>
            <person name="Miyauchi S."/>
            <person name="Viragh M."/>
            <person name="Kuo A."/>
            <person name="Thoen E."/>
            <person name="Andreopoulos B."/>
            <person name="Lu D."/>
            <person name="Skrede I."/>
            <person name="Drula E."/>
            <person name="Henrissat B."/>
            <person name="Morin E."/>
            <person name="Kohler A."/>
            <person name="Barry K."/>
            <person name="LaButti K."/>
            <person name="Morin E."/>
            <person name="Salamov A."/>
            <person name="Lipzen A."/>
            <person name="Mereny Z."/>
            <person name="Hegedus B."/>
            <person name="Baldrian P."/>
            <person name="Stursova M."/>
            <person name="Weitz H."/>
            <person name="Taylor A."/>
            <person name="Grigoriev I.V."/>
            <person name="Nagy L.G."/>
            <person name="Martin F."/>
            <person name="Kauserud H."/>
        </authorList>
    </citation>
    <scope>NUCLEOTIDE SEQUENCE</scope>
    <source>
        <strain evidence="2">CBHHK002</strain>
    </source>
</reference>
<dbReference type="EMBL" id="JARIHO010000094">
    <property type="protein sequence ID" value="KAJ7306190.1"/>
    <property type="molecule type" value="Genomic_DNA"/>
</dbReference>
<evidence type="ECO:0000256" key="1">
    <source>
        <dbReference type="SAM" id="MobiDB-lite"/>
    </source>
</evidence>
<sequence>MDPHGLSIVSHHRTRDSRTLIFQAGGVSPDQRAAEGRKSVEQAASDLASNPLTHTGPTQKHPNFEVSTLNSPRRLTLETLRKAACGFFGAQTHHMQLFFFFALVVKEAI</sequence>
<gene>
    <name evidence="2" type="ORF">DFH08DRAFT_824846</name>
</gene>
<evidence type="ECO:0000313" key="3">
    <source>
        <dbReference type="Proteomes" id="UP001218218"/>
    </source>
</evidence>
<proteinExistence type="predicted"/>
<protein>
    <submittedName>
        <fullName evidence="2">Uncharacterized protein</fullName>
    </submittedName>
</protein>
<organism evidence="2 3">
    <name type="scientific">Mycena albidolilacea</name>
    <dbReference type="NCBI Taxonomy" id="1033008"/>
    <lineage>
        <taxon>Eukaryota</taxon>
        <taxon>Fungi</taxon>
        <taxon>Dikarya</taxon>
        <taxon>Basidiomycota</taxon>
        <taxon>Agaricomycotina</taxon>
        <taxon>Agaricomycetes</taxon>
        <taxon>Agaricomycetidae</taxon>
        <taxon>Agaricales</taxon>
        <taxon>Marasmiineae</taxon>
        <taxon>Mycenaceae</taxon>
        <taxon>Mycena</taxon>
    </lineage>
</organism>
<evidence type="ECO:0000313" key="2">
    <source>
        <dbReference type="EMBL" id="KAJ7306190.1"/>
    </source>
</evidence>
<accession>A0AAD7EAP2</accession>
<feature type="region of interest" description="Disordered" evidence="1">
    <location>
        <begin position="22"/>
        <end position="69"/>
    </location>
</feature>
<dbReference type="Proteomes" id="UP001218218">
    <property type="component" value="Unassembled WGS sequence"/>
</dbReference>
<feature type="compositionally biased region" description="Polar residues" evidence="1">
    <location>
        <begin position="47"/>
        <end position="69"/>
    </location>
</feature>